<evidence type="ECO:0000256" key="1">
    <source>
        <dbReference type="ARBA" id="ARBA00004123"/>
    </source>
</evidence>
<sequence>MAVPTPETHTYSTPPLCGSCIRTRHHSRDGITCHSPPALQGGAMPCVQTQCGSSPQGASPATQSAGGERSCDFLTPEFVKYSMDLTNSEISTSTSAPSFGSMGDTYGAGYDVKPPCLFQMPVQGELPCVKVEDAHGCPRYQPSQPHPHQSDELLSSPGSIYYYRPPSPHTPITSNFQTPPGHIWEDSGSLYSFREDYLAAAHRKNTLSRFSLFSLKHAQHGGQSLSTCQMKLDGSLHVSMNLDAAGAHQPLDSPGVLGSTAHGKQPGVGFPHPLQFAHGHHFMDYQTSLVRTDGLKGRRGRLPSKPKSLPDSSLPVSTLLSTLIRAHFKESPGTPPGDDAQHVRQFYDLLTRSMEVIRGWAQKIPGFTSLPKHDQDLLFYSAFLELFVLRLSYRSNPEDGKLIFCDGSVWHRLQCLRGFGEWIDSIVEFSANLQRMNLDVSTFSCICTLALVTERHGLKEPKKVEELQNNVVKCLKDADGLSDCWSNHLSRLLEKLRELRTLCIQGLQRIFYLKLEDLVPPPAVIDKLFLDTLPF</sequence>
<reference evidence="14 15" key="1">
    <citation type="submission" date="2019-08" db="EMBL/GenBank/DDBJ databases">
        <title>A chromosome-level genome assembly, high-density linkage maps, and genome scans reveal the genomic architecture of hybrid incompatibilities underlying speciation via character displacement in darters (Percidae: Etheostominae).</title>
        <authorList>
            <person name="Moran R.L."/>
            <person name="Catchen J.M."/>
            <person name="Fuller R.C."/>
        </authorList>
    </citation>
    <scope>NUCLEOTIDE SEQUENCE [LARGE SCALE GENOMIC DNA]</scope>
    <source>
        <strain evidence="14">EspeVRDwgs_2016</strain>
        <tissue evidence="14">Muscle</tissue>
    </source>
</reference>
<evidence type="ECO:0000256" key="10">
    <source>
        <dbReference type="ARBA" id="ARBA00023170"/>
    </source>
</evidence>
<dbReference type="GO" id="GO:0004879">
    <property type="term" value="F:nuclear receptor activity"/>
    <property type="evidence" value="ECO:0007669"/>
    <property type="project" value="InterPro"/>
</dbReference>
<comment type="subcellular location">
    <subcellularLocation>
        <location evidence="2">Cytoplasm</location>
    </subcellularLocation>
    <subcellularLocation>
        <location evidence="1">Nucleus</location>
    </subcellularLocation>
</comment>
<evidence type="ECO:0000256" key="11">
    <source>
        <dbReference type="ARBA" id="ARBA00023242"/>
    </source>
</evidence>
<evidence type="ECO:0000256" key="3">
    <source>
        <dbReference type="ARBA" id="ARBA00022490"/>
    </source>
</evidence>
<keyword evidence="15" id="KW-1185">Reference proteome</keyword>
<dbReference type="GO" id="GO:0035259">
    <property type="term" value="F:nuclear glucocorticoid receptor binding"/>
    <property type="evidence" value="ECO:0007669"/>
    <property type="project" value="TreeGrafter"/>
</dbReference>
<keyword evidence="5" id="KW-0863">Zinc-finger</keyword>
<dbReference type="EMBL" id="VOFY01000024">
    <property type="protein sequence ID" value="KAA8579419.1"/>
    <property type="molecule type" value="Genomic_DNA"/>
</dbReference>
<keyword evidence="3" id="KW-0963">Cytoplasm</keyword>
<dbReference type="PROSITE" id="PS51843">
    <property type="entry name" value="NR_LBD"/>
    <property type="match status" value="1"/>
</dbReference>
<dbReference type="Gene3D" id="1.10.565.10">
    <property type="entry name" value="Retinoid X Receptor"/>
    <property type="match status" value="1"/>
</dbReference>
<dbReference type="InterPro" id="IPR003073">
    <property type="entry name" value="NR4A2"/>
</dbReference>
<dbReference type="InterPro" id="IPR001723">
    <property type="entry name" value="Nuclear_hrmn_rcpt"/>
</dbReference>
<dbReference type="GO" id="GO:0071542">
    <property type="term" value="P:dopaminergic neuron differentiation"/>
    <property type="evidence" value="ECO:0007669"/>
    <property type="project" value="TreeGrafter"/>
</dbReference>
<evidence type="ECO:0000256" key="6">
    <source>
        <dbReference type="ARBA" id="ARBA00022833"/>
    </source>
</evidence>
<keyword evidence="6" id="KW-0862">Zinc</keyword>
<dbReference type="GO" id="GO:0021953">
    <property type="term" value="P:central nervous system neuron differentiation"/>
    <property type="evidence" value="ECO:0007669"/>
    <property type="project" value="TreeGrafter"/>
</dbReference>
<evidence type="ECO:0000256" key="5">
    <source>
        <dbReference type="ARBA" id="ARBA00022771"/>
    </source>
</evidence>
<keyword evidence="8" id="KW-0238">DNA-binding</keyword>
<name>A0A5J5CG81_9PERO</name>
<evidence type="ECO:0000256" key="12">
    <source>
        <dbReference type="SAM" id="MobiDB-lite"/>
    </source>
</evidence>
<keyword evidence="9" id="KW-0804">Transcription</keyword>
<protein>
    <recommendedName>
        <fullName evidence="13">NR LBD domain-containing protein</fullName>
    </recommendedName>
</protein>
<dbReference type="InterPro" id="IPR035500">
    <property type="entry name" value="NHR-like_dom_sf"/>
</dbReference>
<gene>
    <name evidence="14" type="ORF">FQN60_006512</name>
</gene>
<dbReference type="PANTHER" id="PTHR24085">
    <property type="entry name" value="NUCLEAR HORMONE RECEPTOR"/>
    <property type="match status" value="1"/>
</dbReference>
<evidence type="ECO:0000256" key="9">
    <source>
        <dbReference type="ARBA" id="ARBA00023163"/>
    </source>
</evidence>
<dbReference type="PANTHER" id="PTHR24085:SF0">
    <property type="entry name" value="NUCLEAR RECEPTOR SUBFAMILY 4 GROUP A MEMBER 2"/>
    <property type="match status" value="1"/>
</dbReference>
<keyword evidence="7" id="KW-0805">Transcription regulation</keyword>
<feature type="domain" description="NR LBD" evidence="13">
    <location>
        <begin position="315"/>
        <end position="532"/>
    </location>
</feature>
<dbReference type="GO" id="GO:0000978">
    <property type="term" value="F:RNA polymerase II cis-regulatory region sequence-specific DNA binding"/>
    <property type="evidence" value="ECO:0007669"/>
    <property type="project" value="TreeGrafter"/>
</dbReference>
<dbReference type="PRINTS" id="PR00398">
    <property type="entry name" value="STRDHORMONER"/>
</dbReference>
<evidence type="ECO:0000256" key="8">
    <source>
        <dbReference type="ARBA" id="ARBA00023125"/>
    </source>
</evidence>
<keyword evidence="11" id="KW-0539">Nucleus</keyword>
<dbReference type="GO" id="GO:0005667">
    <property type="term" value="C:transcription regulator complex"/>
    <property type="evidence" value="ECO:0007669"/>
    <property type="project" value="TreeGrafter"/>
</dbReference>
<evidence type="ECO:0000256" key="7">
    <source>
        <dbReference type="ARBA" id="ARBA00023015"/>
    </source>
</evidence>
<dbReference type="GO" id="GO:0005737">
    <property type="term" value="C:cytoplasm"/>
    <property type="evidence" value="ECO:0007669"/>
    <property type="project" value="UniProtKB-SubCell"/>
</dbReference>
<evidence type="ECO:0000256" key="2">
    <source>
        <dbReference type="ARBA" id="ARBA00004496"/>
    </source>
</evidence>
<dbReference type="GO" id="GO:0005634">
    <property type="term" value="C:nucleus"/>
    <property type="evidence" value="ECO:0007669"/>
    <property type="project" value="UniProtKB-SubCell"/>
</dbReference>
<feature type="compositionally biased region" description="Low complexity" evidence="12">
    <location>
        <begin position="305"/>
        <end position="314"/>
    </location>
</feature>
<dbReference type="GO" id="GO:0071376">
    <property type="term" value="P:cellular response to corticotropin-releasing hormone stimulus"/>
    <property type="evidence" value="ECO:0007669"/>
    <property type="project" value="TreeGrafter"/>
</dbReference>
<evidence type="ECO:0000256" key="4">
    <source>
        <dbReference type="ARBA" id="ARBA00022723"/>
    </source>
</evidence>
<dbReference type="Proteomes" id="UP000327493">
    <property type="component" value="Chromosome 24"/>
</dbReference>
<keyword evidence="10" id="KW-0675">Receptor</keyword>
<evidence type="ECO:0000313" key="15">
    <source>
        <dbReference type="Proteomes" id="UP000327493"/>
    </source>
</evidence>
<evidence type="ECO:0000259" key="13">
    <source>
        <dbReference type="PROSITE" id="PS51843"/>
    </source>
</evidence>
<dbReference type="Pfam" id="PF00104">
    <property type="entry name" value="Hormone_recep"/>
    <property type="match status" value="1"/>
</dbReference>
<dbReference type="GO" id="GO:0008270">
    <property type="term" value="F:zinc ion binding"/>
    <property type="evidence" value="ECO:0007669"/>
    <property type="project" value="UniProtKB-KW"/>
</dbReference>
<feature type="region of interest" description="Disordered" evidence="12">
    <location>
        <begin position="295"/>
        <end position="314"/>
    </location>
</feature>
<proteinExistence type="predicted"/>
<evidence type="ECO:0000313" key="14">
    <source>
        <dbReference type="EMBL" id="KAA8579419.1"/>
    </source>
</evidence>
<dbReference type="SMART" id="SM00430">
    <property type="entry name" value="HOLI"/>
    <property type="match status" value="1"/>
</dbReference>
<comment type="caution">
    <text evidence="14">The sequence shown here is derived from an EMBL/GenBank/DDBJ whole genome shotgun (WGS) entry which is preliminary data.</text>
</comment>
<dbReference type="SUPFAM" id="SSF48508">
    <property type="entry name" value="Nuclear receptor ligand-binding domain"/>
    <property type="match status" value="1"/>
</dbReference>
<dbReference type="InterPro" id="IPR000536">
    <property type="entry name" value="Nucl_hrmn_rcpt_lig-bd"/>
</dbReference>
<accession>A0A5J5CG81</accession>
<dbReference type="AlphaFoldDB" id="A0A5J5CG81"/>
<organism evidence="14 15">
    <name type="scientific">Etheostoma spectabile</name>
    <name type="common">orangethroat darter</name>
    <dbReference type="NCBI Taxonomy" id="54343"/>
    <lineage>
        <taxon>Eukaryota</taxon>
        <taxon>Metazoa</taxon>
        <taxon>Chordata</taxon>
        <taxon>Craniata</taxon>
        <taxon>Vertebrata</taxon>
        <taxon>Euteleostomi</taxon>
        <taxon>Actinopterygii</taxon>
        <taxon>Neopterygii</taxon>
        <taxon>Teleostei</taxon>
        <taxon>Neoteleostei</taxon>
        <taxon>Acanthomorphata</taxon>
        <taxon>Eupercaria</taxon>
        <taxon>Perciformes</taxon>
        <taxon>Percoidei</taxon>
        <taxon>Percidae</taxon>
        <taxon>Etheostomatinae</taxon>
        <taxon>Etheostoma</taxon>
    </lineage>
</organism>
<keyword evidence="4" id="KW-0479">Metal-binding</keyword>
<dbReference type="InterPro" id="IPR003070">
    <property type="entry name" value="NR4A1-3"/>
</dbReference>
<dbReference type="PRINTS" id="PR01284">
    <property type="entry name" value="NUCLEARECPTR"/>
</dbReference>
<dbReference type="PRINTS" id="PR01287">
    <property type="entry name" value="NURRNUCRCPTR"/>
</dbReference>